<dbReference type="GO" id="GO:0046872">
    <property type="term" value="F:metal ion binding"/>
    <property type="evidence" value="ECO:0007669"/>
    <property type="project" value="UniProtKB-KW"/>
</dbReference>
<keyword evidence="6" id="KW-0460">Magnesium</keyword>
<comment type="cofactor">
    <cofactor evidence="1">
        <name>Mg(2+)</name>
        <dbReference type="ChEBI" id="CHEBI:18420"/>
    </cofactor>
</comment>
<dbReference type="Proteomes" id="UP000477779">
    <property type="component" value="Unassembled WGS sequence"/>
</dbReference>
<name>A0AAJ2ZHP1_9ACTN</name>
<evidence type="ECO:0000256" key="4">
    <source>
        <dbReference type="ARBA" id="ARBA00022723"/>
    </source>
</evidence>
<dbReference type="Gene3D" id="3.20.20.60">
    <property type="entry name" value="Phosphoenolpyruvate-binding domains"/>
    <property type="match status" value="1"/>
</dbReference>
<dbReference type="AlphaFoldDB" id="A0AAJ2ZHP1"/>
<dbReference type="PANTHER" id="PTHR46244:SF3">
    <property type="entry name" value="PHOSPHOENOLPYRUVATE-PROTEIN PHOSPHOTRANSFERASE"/>
    <property type="match status" value="1"/>
</dbReference>
<keyword evidence="4" id="KW-0479">Metal-binding</keyword>
<dbReference type="InterPro" id="IPR036637">
    <property type="entry name" value="Phosphohistidine_dom_sf"/>
</dbReference>
<evidence type="ECO:0000313" key="10">
    <source>
        <dbReference type="EMBL" id="QGL51270.1"/>
    </source>
</evidence>
<keyword evidence="11" id="KW-1185">Reference proteome</keyword>
<protein>
    <submittedName>
        <fullName evidence="9">PEP-utilizing protein</fullName>
    </submittedName>
</protein>
<keyword evidence="5" id="KW-0418">Kinase</keyword>
<dbReference type="Proteomes" id="UP000402241">
    <property type="component" value="Chromosome"/>
</dbReference>
<evidence type="ECO:0000259" key="7">
    <source>
        <dbReference type="Pfam" id="PF00391"/>
    </source>
</evidence>
<keyword evidence="3" id="KW-0808">Transferase</keyword>
<evidence type="ECO:0000256" key="1">
    <source>
        <dbReference type="ARBA" id="ARBA00001946"/>
    </source>
</evidence>
<dbReference type="SUPFAM" id="SSF51621">
    <property type="entry name" value="Phosphoenolpyruvate/pyruvate domain"/>
    <property type="match status" value="1"/>
</dbReference>
<dbReference type="InterPro" id="IPR050499">
    <property type="entry name" value="PEP-utilizing_PTS_enzyme"/>
</dbReference>
<evidence type="ECO:0000313" key="9">
    <source>
        <dbReference type="EMBL" id="NES30252.1"/>
    </source>
</evidence>
<reference evidence="9 12" key="2">
    <citation type="submission" date="2020-02" db="EMBL/GenBank/DDBJ databases">
        <title>WGS of Micromonospora spp. isolated from hot spring.</title>
        <authorList>
            <person name="Thawai C."/>
        </authorList>
    </citation>
    <scope>NUCLEOTIDE SEQUENCE [LARGE SCALE GENOMIC DNA]</scope>
    <source>
        <strain evidence="9 12">TMS7</strain>
    </source>
</reference>
<comment type="similarity">
    <text evidence="2">Belongs to the PEP-utilizing enzyme family.</text>
</comment>
<dbReference type="InterPro" id="IPR015813">
    <property type="entry name" value="Pyrv/PenolPyrv_kinase-like_dom"/>
</dbReference>
<evidence type="ECO:0000313" key="12">
    <source>
        <dbReference type="Proteomes" id="UP000477779"/>
    </source>
</evidence>
<organism evidence="9 12">
    <name type="scientific">Micromonospora terminaliae</name>
    <dbReference type="NCBI Taxonomy" id="1914461"/>
    <lineage>
        <taxon>Bacteria</taxon>
        <taxon>Bacillati</taxon>
        <taxon>Actinomycetota</taxon>
        <taxon>Actinomycetes</taxon>
        <taxon>Micromonosporales</taxon>
        <taxon>Micromonosporaceae</taxon>
        <taxon>Micromonospora</taxon>
    </lineage>
</organism>
<dbReference type="Pfam" id="PF00391">
    <property type="entry name" value="PEP-utilizers"/>
    <property type="match status" value="1"/>
</dbReference>
<evidence type="ECO:0000259" key="8">
    <source>
        <dbReference type="Pfam" id="PF02896"/>
    </source>
</evidence>
<sequence length="392" mass="42258">MVSGPCNRTARPVEGSILVVPALSPRLYDAIMVARAVVCSSGGSTAHMQSICRAKGIPVLRVDPTDLDMLSGEVTLDLQTQSILVGSAGNRAAEPTRTSMPSPDDLGSICAVIADSRDIRTINTSDPGVTRVESFFLREEFLCLAAALSPIDALHSGTASVVAYGRAIADQLETYVKLLLPGQRLVLRMLDLRSDDAARITARAPIHPEPNPDMGLHGTRWLLRSASYPQALHVMLETLRVRLGAEAGRVSLSAPFLNDAEEFEELRPHLGLPAEAPLSAFIETPAAVHATSAICAAGAHELFIGTKDLVQFYLAADRNNHLVAESYRTRHPAVLDGLGRAIEDARKTRTPARVFALGADLKYYLERLPTPTGYMMCVGELQRLLPTPLQTV</sequence>
<evidence type="ECO:0000313" key="11">
    <source>
        <dbReference type="Proteomes" id="UP000402241"/>
    </source>
</evidence>
<dbReference type="Pfam" id="PF02896">
    <property type="entry name" value="PEP-utilizers_C"/>
    <property type="match status" value="1"/>
</dbReference>
<proteinExistence type="inferred from homology"/>
<evidence type="ECO:0000256" key="5">
    <source>
        <dbReference type="ARBA" id="ARBA00022777"/>
    </source>
</evidence>
<evidence type="ECO:0000256" key="3">
    <source>
        <dbReference type="ARBA" id="ARBA00022679"/>
    </source>
</evidence>
<dbReference type="SUPFAM" id="SSF52009">
    <property type="entry name" value="Phosphohistidine domain"/>
    <property type="match status" value="1"/>
</dbReference>
<dbReference type="PANTHER" id="PTHR46244">
    <property type="entry name" value="PHOSPHOENOLPYRUVATE-PROTEIN PHOSPHOTRANSFERASE"/>
    <property type="match status" value="1"/>
</dbReference>
<gene>
    <name evidence="9" type="ORF">G3561_22220</name>
    <name evidence="10" type="ORF">GCE86_07895</name>
</gene>
<evidence type="ECO:0000256" key="6">
    <source>
        <dbReference type="ARBA" id="ARBA00022842"/>
    </source>
</evidence>
<dbReference type="InterPro" id="IPR040442">
    <property type="entry name" value="Pyrv_kinase-like_dom_sf"/>
</dbReference>
<dbReference type="InterPro" id="IPR000121">
    <property type="entry name" value="PEP_util_C"/>
</dbReference>
<dbReference type="GO" id="GO:0016301">
    <property type="term" value="F:kinase activity"/>
    <property type="evidence" value="ECO:0007669"/>
    <property type="project" value="UniProtKB-KW"/>
</dbReference>
<dbReference type="Gene3D" id="3.50.30.10">
    <property type="entry name" value="Phosphohistidine domain"/>
    <property type="match status" value="1"/>
</dbReference>
<feature type="domain" description="PEP-utilising enzyme mobile" evidence="7">
    <location>
        <begin position="14"/>
        <end position="60"/>
    </location>
</feature>
<dbReference type="InterPro" id="IPR008279">
    <property type="entry name" value="PEP-util_enz_mobile_dom"/>
</dbReference>
<accession>A0AAJ2ZHP1</accession>
<feature type="domain" description="PEP-utilising enzyme C-terminal" evidence="8">
    <location>
        <begin position="147"/>
        <end position="350"/>
    </location>
</feature>
<reference evidence="10 11" key="1">
    <citation type="submission" date="2019-10" db="EMBL/GenBank/DDBJ databases">
        <title>Genome Sequence of Micromonospora terminaliae DSM 101760.</title>
        <authorList>
            <person name="Guo L."/>
        </authorList>
    </citation>
    <scope>NUCLEOTIDE SEQUENCE [LARGE SCALE GENOMIC DNA]</scope>
    <source>
        <strain evidence="10 11">DSM 101760</strain>
    </source>
</reference>
<dbReference type="EMBL" id="CP045309">
    <property type="protein sequence ID" value="QGL51270.1"/>
    <property type="molecule type" value="Genomic_DNA"/>
</dbReference>
<evidence type="ECO:0000256" key="2">
    <source>
        <dbReference type="ARBA" id="ARBA00007837"/>
    </source>
</evidence>
<dbReference type="EMBL" id="JAAHBZ010000010">
    <property type="protein sequence ID" value="NES30252.1"/>
    <property type="molecule type" value="Genomic_DNA"/>
</dbReference>